<reference evidence="2" key="1">
    <citation type="submission" date="2016-06" db="EMBL/GenBank/DDBJ databases">
        <title>Parallel loss of symbiosis genes in relatives of nitrogen-fixing non-legume Parasponia.</title>
        <authorList>
            <person name="Van Velzen R."/>
            <person name="Holmer R."/>
            <person name="Bu F."/>
            <person name="Rutten L."/>
            <person name="Van Zeijl A."/>
            <person name="Liu W."/>
            <person name="Santuari L."/>
            <person name="Cao Q."/>
            <person name="Sharma T."/>
            <person name="Shen D."/>
            <person name="Roswanjaya Y."/>
            <person name="Wardhani T."/>
            <person name="Kalhor M.S."/>
            <person name="Jansen J."/>
            <person name="Van den Hoogen J."/>
            <person name="Gungor B."/>
            <person name="Hartog M."/>
            <person name="Hontelez J."/>
            <person name="Verver J."/>
            <person name="Yang W.-C."/>
            <person name="Schijlen E."/>
            <person name="Repin R."/>
            <person name="Schilthuizen M."/>
            <person name="Schranz E."/>
            <person name="Heidstra R."/>
            <person name="Miyata K."/>
            <person name="Fedorova E."/>
            <person name="Kohlen W."/>
            <person name="Bisseling T."/>
            <person name="Smit S."/>
            <person name="Geurts R."/>
        </authorList>
    </citation>
    <scope>NUCLEOTIDE SEQUENCE [LARGE SCALE GENOMIC DNA]</scope>
    <source>
        <strain evidence="2">cv. RG33-2</strain>
    </source>
</reference>
<comment type="caution">
    <text evidence="1">The sequence shown here is derived from an EMBL/GenBank/DDBJ whole genome shotgun (WGS) entry which is preliminary data.</text>
</comment>
<dbReference type="EMBL" id="JXTC01000186">
    <property type="protein sequence ID" value="PON82969.1"/>
    <property type="molecule type" value="Genomic_DNA"/>
</dbReference>
<keyword evidence="2" id="KW-1185">Reference proteome</keyword>
<organism evidence="1 2">
    <name type="scientific">Trema orientale</name>
    <name type="common">Charcoal tree</name>
    <name type="synonym">Celtis orientalis</name>
    <dbReference type="NCBI Taxonomy" id="63057"/>
    <lineage>
        <taxon>Eukaryota</taxon>
        <taxon>Viridiplantae</taxon>
        <taxon>Streptophyta</taxon>
        <taxon>Embryophyta</taxon>
        <taxon>Tracheophyta</taxon>
        <taxon>Spermatophyta</taxon>
        <taxon>Magnoliopsida</taxon>
        <taxon>eudicotyledons</taxon>
        <taxon>Gunneridae</taxon>
        <taxon>Pentapetalae</taxon>
        <taxon>rosids</taxon>
        <taxon>fabids</taxon>
        <taxon>Rosales</taxon>
        <taxon>Cannabaceae</taxon>
        <taxon>Trema</taxon>
    </lineage>
</organism>
<evidence type="ECO:0000313" key="1">
    <source>
        <dbReference type="EMBL" id="PON82969.1"/>
    </source>
</evidence>
<sequence>MNFPEHIRCGTWGIIRIASRGREGLAVIAVPQAARSCDHVDQSLRGLHCLLRSRIPLGSCGTPSDLLLGTAEITPNI</sequence>
<dbReference type="InParanoid" id="A0A2P5EBQ7"/>
<dbReference type="AlphaFoldDB" id="A0A2P5EBQ7"/>
<accession>A0A2P5EBQ7</accession>
<dbReference type="Proteomes" id="UP000237000">
    <property type="component" value="Unassembled WGS sequence"/>
</dbReference>
<gene>
    <name evidence="1" type="ORF">TorRG33x02_212650</name>
</gene>
<evidence type="ECO:0000313" key="2">
    <source>
        <dbReference type="Proteomes" id="UP000237000"/>
    </source>
</evidence>
<name>A0A2P5EBQ7_TREOI</name>
<protein>
    <submittedName>
        <fullName evidence="1">Uncharacterized protein</fullName>
    </submittedName>
</protein>
<proteinExistence type="predicted"/>